<protein>
    <submittedName>
        <fullName evidence="4">NAD(P)-dependent oxidoreductase</fullName>
    </submittedName>
</protein>
<organism evidence="4 5">
    <name type="scientific">Microbispora triticiradicis</name>
    <dbReference type="NCBI Taxonomy" id="2200763"/>
    <lineage>
        <taxon>Bacteria</taxon>
        <taxon>Bacillati</taxon>
        <taxon>Actinomycetota</taxon>
        <taxon>Actinomycetes</taxon>
        <taxon>Streptosporangiales</taxon>
        <taxon>Streptosporangiaceae</taxon>
        <taxon>Microbispora</taxon>
    </lineage>
</organism>
<evidence type="ECO:0000313" key="4">
    <source>
        <dbReference type="EMBL" id="TLP57845.1"/>
    </source>
</evidence>
<dbReference type="OrthoDB" id="1271986at2"/>
<name>A0A5R8YXJ2_9ACTN</name>
<feature type="compositionally biased region" description="Basic residues" evidence="1">
    <location>
        <begin position="15"/>
        <end position="34"/>
    </location>
</feature>
<dbReference type="InterPro" id="IPR006115">
    <property type="entry name" value="6PGDH_NADP-bd"/>
</dbReference>
<reference evidence="4" key="1">
    <citation type="submission" date="2019-05" db="EMBL/GenBank/DDBJ databases">
        <title>Isolation, diversity and antifungal activity of Actinobacteria from wheat.</title>
        <authorList>
            <person name="Yu B."/>
        </authorList>
    </citation>
    <scope>NUCLEOTIDE SEQUENCE [LARGE SCALE GENOMIC DNA]</scope>
    <source>
        <strain evidence="4">NEAU-HEGS1-5</strain>
    </source>
</reference>
<dbReference type="Proteomes" id="UP000309033">
    <property type="component" value="Unassembled WGS sequence"/>
</dbReference>
<dbReference type="SUPFAM" id="SSF51735">
    <property type="entry name" value="NAD(P)-binding Rossmann-fold domains"/>
    <property type="match status" value="1"/>
</dbReference>
<dbReference type="GO" id="GO:0050661">
    <property type="term" value="F:NADP binding"/>
    <property type="evidence" value="ECO:0007669"/>
    <property type="project" value="InterPro"/>
</dbReference>
<evidence type="ECO:0000259" key="3">
    <source>
        <dbReference type="Pfam" id="PF09130"/>
    </source>
</evidence>
<dbReference type="Gene3D" id="1.10.1040.10">
    <property type="entry name" value="N-(1-d-carboxylethyl)-l-norvaline Dehydrogenase, domain 2"/>
    <property type="match status" value="1"/>
</dbReference>
<gene>
    <name evidence="4" type="ORF">FED44_19980</name>
</gene>
<evidence type="ECO:0000256" key="1">
    <source>
        <dbReference type="SAM" id="MobiDB-lite"/>
    </source>
</evidence>
<dbReference type="InterPro" id="IPR036291">
    <property type="entry name" value="NAD(P)-bd_dom_sf"/>
</dbReference>
<feature type="domain" description="Phosphogluconate dehydrogenase NAD-binding putative C-terminal" evidence="3">
    <location>
        <begin position="231"/>
        <end position="296"/>
    </location>
</feature>
<dbReference type="EMBL" id="VANP01000007">
    <property type="protein sequence ID" value="TLP57845.1"/>
    <property type="molecule type" value="Genomic_DNA"/>
</dbReference>
<dbReference type="InterPro" id="IPR013328">
    <property type="entry name" value="6PGD_dom2"/>
</dbReference>
<feature type="domain" description="6-phosphogluconate dehydrogenase NADP-binding" evidence="2">
    <location>
        <begin position="44"/>
        <end position="193"/>
    </location>
</feature>
<evidence type="ECO:0000259" key="2">
    <source>
        <dbReference type="Pfam" id="PF03446"/>
    </source>
</evidence>
<dbReference type="PANTHER" id="PTHR43580:SF2">
    <property type="entry name" value="CYTOKINE-LIKE NUCLEAR FACTOR N-PAC"/>
    <property type="match status" value="1"/>
</dbReference>
<dbReference type="InterPro" id="IPR051265">
    <property type="entry name" value="HIBADH-related_NP60_sf"/>
</dbReference>
<comment type="caution">
    <text evidence="4">The sequence shown here is derived from an EMBL/GenBank/DDBJ whole genome shotgun (WGS) entry which is preliminary data.</text>
</comment>
<dbReference type="Pfam" id="PF03446">
    <property type="entry name" value="NAD_binding_2"/>
    <property type="match status" value="1"/>
</dbReference>
<dbReference type="InterPro" id="IPR015814">
    <property type="entry name" value="Pgluconate_DH_NAD-bd_C"/>
</dbReference>
<dbReference type="Gene3D" id="3.40.50.720">
    <property type="entry name" value="NAD(P)-binding Rossmann-like Domain"/>
    <property type="match status" value="1"/>
</dbReference>
<keyword evidence="5" id="KW-1185">Reference proteome</keyword>
<dbReference type="PANTHER" id="PTHR43580">
    <property type="entry name" value="OXIDOREDUCTASE GLYR1-RELATED"/>
    <property type="match status" value="1"/>
</dbReference>
<sequence length="322" mass="33862">MRWAQRPGGASARAYRGHRRYRPAVAAQRHRGAAARRVTAPRTIAVLHPGAMGAGMARVLKGAGHRVLCGLEGRSEETRRRAERAGLISISMPQLAAEADIALSVVAPSAAQEVADQLLAAGFRGLLIEANAIRPALCHAIAERVRAAGGQVVDASIMGPPPTQSVTQPTRLYLSGPPPCVDIATELFMSTAALHVTKLGAELGKASALKLAQSVVQKASRALALLGHALADRHGLSAQLAAEARRWPHPASDPERFSSVAGRSWRWGDELRDAAQELREAGLPPELATDAAALFDLLAGFEGGQPAVDDIFRALTDGSAEP</sequence>
<dbReference type="InterPro" id="IPR008927">
    <property type="entry name" value="6-PGluconate_DH-like_C_sf"/>
</dbReference>
<accession>A0A5R8YXJ2</accession>
<dbReference type="Pfam" id="PF09130">
    <property type="entry name" value="DUF1932"/>
    <property type="match status" value="1"/>
</dbReference>
<dbReference type="AlphaFoldDB" id="A0A5R8YXJ2"/>
<dbReference type="SUPFAM" id="SSF48179">
    <property type="entry name" value="6-phosphogluconate dehydrogenase C-terminal domain-like"/>
    <property type="match status" value="1"/>
</dbReference>
<proteinExistence type="predicted"/>
<feature type="region of interest" description="Disordered" evidence="1">
    <location>
        <begin position="1"/>
        <end position="34"/>
    </location>
</feature>
<evidence type="ECO:0000313" key="5">
    <source>
        <dbReference type="Proteomes" id="UP000309033"/>
    </source>
</evidence>